<gene>
    <name evidence="2" type="ORF">SSCH_120006</name>
</gene>
<dbReference type="AlphaFoldDB" id="A0A0B7MI90"/>
<proteinExistence type="predicted"/>
<dbReference type="EMBL" id="CDRZ01000024">
    <property type="protein sequence ID" value="CEO87696.1"/>
    <property type="molecule type" value="Genomic_DNA"/>
</dbReference>
<dbReference type="Gene3D" id="3.20.100.30">
    <property type="entry name" value="VTC, catalytic tunnel domain"/>
    <property type="match status" value="1"/>
</dbReference>
<dbReference type="InterPro" id="IPR018966">
    <property type="entry name" value="VTC_domain"/>
</dbReference>
<evidence type="ECO:0000313" key="3">
    <source>
        <dbReference type="Proteomes" id="UP000046155"/>
    </source>
</evidence>
<dbReference type="GO" id="GO:0006799">
    <property type="term" value="P:polyphosphate biosynthetic process"/>
    <property type="evidence" value="ECO:0007669"/>
    <property type="project" value="UniProtKB-ARBA"/>
</dbReference>
<evidence type="ECO:0000313" key="2">
    <source>
        <dbReference type="EMBL" id="CEO87696.1"/>
    </source>
</evidence>
<dbReference type="InterPro" id="IPR042267">
    <property type="entry name" value="VTC_sf"/>
</dbReference>
<reference evidence="3" key="1">
    <citation type="submission" date="2015-01" db="EMBL/GenBank/DDBJ databases">
        <authorList>
            <person name="Manzoor Shahid"/>
            <person name="Zubair Saima"/>
        </authorList>
    </citation>
    <scope>NUCLEOTIDE SEQUENCE [LARGE SCALE GENOMIC DNA]</scope>
    <source>
        <strain evidence="3">Sp3</strain>
    </source>
</reference>
<protein>
    <submittedName>
        <fullName evidence="2">VTC domain-containing protein</fullName>
    </submittedName>
</protein>
<dbReference type="Pfam" id="PF09359">
    <property type="entry name" value="VTC"/>
    <property type="match status" value="1"/>
</dbReference>
<accession>A0A0B7MI90</accession>
<evidence type="ECO:0000259" key="1">
    <source>
        <dbReference type="Pfam" id="PF09359"/>
    </source>
</evidence>
<keyword evidence="3" id="KW-1185">Reference proteome</keyword>
<feature type="domain" description="VTC" evidence="1">
    <location>
        <begin position="2"/>
        <end position="144"/>
    </location>
</feature>
<dbReference type="CDD" id="cd07750">
    <property type="entry name" value="PolyPPase_VTC_like"/>
    <property type="match status" value="1"/>
</dbReference>
<sequence>MIRLEKKSKINGLGSKVKTQVTKEQCVRLLHNDFDWLFFSGDLLLQELYARIKSQLLCPKTVVDYSREAYIYQPGNVRITIDSNVRSGLFSNNFLDPELPTVDITQKGQVILEVKFDEFLPELIRDIIQTNQRRSSSYSKYAACRMYG</sequence>
<dbReference type="Proteomes" id="UP000046155">
    <property type="component" value="Unassembled WGS sequence"/>
</dbReference>
<name>A0A0B7MI90_9FIRM</name>
<organism evidence="2 3">
    <name type="scientific">Syntrophaceticus schinkii</name>
    <dbReference type="NCBI Taxonomy" id="499207"/>
    <lineage>
        <taxon>Bacteria</taxon>
        <taxon>Bacillati</taxon>
        <taxon>Bacillota</taxon>
        <taxon>Clostridia</taxon>
        <taxon>Thermoanaerobacterales</taxon>
        <taxon>Thermoanaerobacterales Family III. Incertae Sedis</taxon>
        <taxon>Syntrophaceticus</taxon>
    </lineage>
</organism>